<organism evidence="1 2">
    <name type="scientific">Eilatimonas milleporae</name>
    <dbReference type="NCBI Taxonomy" id="911205"/>
    <lineage>
        <taxon>Bacteria</taxon>
        <taxon>Pseudomonadati</taxon>
        <taxon>Pseudomonadota</taxon>
        <taxon>Alphaproteobacteria</taxon>
        <taxon>Kordiimonadales</taxon>
        <taxon>Kordiimonadaceae</taxon>
        <taxon>Eilatimonas</taxon>
    </lineage>
</organism>
<dbReference type="RefSeq" id="WP_121937087.1">
    <property type="nucleotide sequence ID" value="NZ_REFR01000009.1"/>
</dbReference>
<gene>
    <name evidence="1" type="ORF">BXY39_0338</name>
</gene>
<accession>A0A3M0CQS7</accession>
<evidence type="ECO:0000313" key="2">
    <source>
        <dbReference type="Proteomes" id="UP000271227"/>
    </source>
</evidence>
<evidence type="ECO:0000313" key="1">
    <source>
        <dbReference type="EMBL" id="RMB11852.1"/>
    </source>
</evidence>
<reference evidence="1 2" key="1">
    <citation type="submission" date="2018-10" db="EMBL/GenBank/DDBJ databases">
        <title>Genomic Encyclopedia of Archaeal and Bacterial Type Strains, Phase II (KMG-II): from individual species to whole genera.</title>
        <authorList>
            <person name="Goeker M."/>
        </authorList>
    </citation>
    <scope>NUCLEOTIDE SEQUENCE [LARGE SCALE GENOMIC DNA]</scope>
    <source>
        <strain evidence="1 2">DSM 25217</strain>
    </source>
</reference>
<sequence>MSVSDEPSRHRCPDFAPTGWVRAKGFVFGRVDRLVRSNADKLLAWHPDAVADYFGWKNASKDK</sequence>
<name>A0A3M0CQS7_9PROT</name>
<dbReference type="InParanoid" id="A0A3M0CQS7"/>
<keyword evidence="2" id="KW-1185">Reference proteome</keyword>
<dbReference type="Proteomes" id="UP000271227">
    <property type="component" value="Unassembled WGS sequence"/>
</dbReference>
<comment type="caution">
    <text evidence="1">The sequence shown here is derived from an EMBL/GenBank/DDBJ whole genome shotgun (WGS) entry which is preliminary data.</text>
</comment>
<dbReference type="AlphaFoldDB" id="A0A3M0CQS7"/>
<dbReference type="EMBL" id="REFR01000009">
    <property type="protein sequence ID" value="RMB11852.1"/>
    <property type="molecule type" value="Genomic_DNA"/>
</dbReference>
<proteinExistence type="predicted"/>
<protein>
    <submittedName>
        <fullName evidence="1">Uncharacterized protein</fullName>
    </submittedName>
</protein>